<keyword evidence="4" id="KW-1185">Reference proteome</keyword>
<dbReference type="PANTHER" id="PTHR47870:SF1">
    <property type="entry name" value="CYTOCHROME C-TYPE BIOGENESIS PROTEIN CCMH"/>
    <property type="match status" value="1"/>
</dbReference>
<evidence type="ECO:0000256" key="1">
    <source>
        <dbReference type="ARBA" id="ARBA00022748"/>
    </source>
</evidence>
<dbReference type="GO" id="GO:0005886">
    <property type="term" value="C:plasma membrane"/>
    <property type="evidence" value="ECO:0007669"/>
    <property type="project" value="TreeGrafter"/>
</dbReference>
<organism evidence="3 4">
    <name type="scientific">Sutterella wadsworthensis 2_1_59BFAA</name>
    <dbReference type="NCBI Taxonomy" id="742823"/>
    <lineage>
        <taxon>Bacteria</taxon>
        <taxon>Pseudomonadati</taxon>
        <taxon>Pseudomonadota</taxon>
        <taxon>Betaproteobacteria</taxon>
        <taxon>Burkholderiales</taxon>
        <taxon>Sutterellaceae</taxon>
        <taxon>Sutterella</taxon>
    </lineage>
</organism>
<dbReference type="RefSeq" id="WP_005434749.1">
    <property type="nucleotide sequence ID" value="NZ_JH815515.1"/>
</dbReference>
<keyword evidence="2" id="KW-1133">Transmembrane helix</keyword>
<dbReference type="PANTHER" id="PTHR47870">
    <property type="entry name" value="CYTOCHROME C-TYPE BIOGENESIS PROTEIN CCMH"/>
    <property type="match status" value="1"/>
</dbReference>
<keyword evidence="1" id="KW-0201">Cytochrome c-type biogenesis</keyword>
<comment type="caution">
    <text evidence="3">The sequence shown here is derived from an EMBL/GenBank/DDBJ whole genome shotgun (WGS) entry which is preliminary data.</text>
</comment>
<dbReference type="GO" id="GO:0017004">
    <property type="term" value="P:cytochrome complex assembly"/>
    <property type="evidence" value="ECO:0007669"/>
    <property type="project" value="UniProtKB-KW"/>
</dbReference>
<dbReference type="SUPFAM" id="SSF48452">
    <property type="entry name" value="TPR-like"/>
    <property type="match status" value="1"/>
</dbReference>
<dbReference type="STRING" id="742823.HMPREF9465_01015"/>
<dbReference type="PATRIC" id="fig|742823.3.peg.1000"/>
<dbReference type="OrthoDB" id="6258553at2"/>
<dbReference type="InterPro" id="IPR011990">
    <property type="entry name" value="TPR-like_helical_dom_sf"/>
</dbReference>
<accession>K1KI33</accession>
<evidence type="ECO:0000256" key="2">
    <source>
        <dbReference type="SAM" id="Phobius"/>
    </source>
</evidence>
<proteinExistence type="predicted"/>
<feature type="transmembrane region" description="Helical" evidence="2">
    <location>
        <begin position="36"/>
        <end position="56"/>
    </location>
</feature>
<name>K1KI33_9BURK</name>
<evidence type="ECO:0000313" key="4">
    <source>
        <dbReference type="Proteomes" id="UP000005835"/>
    </source>
</evidence>
<dbReference type="EMBL" id="ADMG01000027">
    <property type="protein sequence ID" value="EKB31404.1"/>
    <property type="molecule type" value="Genomic_DNA"/>
</dbReference>
<reference evidence="3 4" key="1">
    <citation type="submission" date="2012-05" db="EMBL/GenBank/DDBJ databases">
        <title>The Genome Sequence of Sutterella wadsworthensis 2_1_59BFAA.</title>
        <authorList>
            <consortium name="The Broad Institute Genome Sequencing Platform"/>
            <person name="Earl A."/>
            <person name="Ward D."/>
            <person name="Feldgarden M."/>
            <person name="Gevers D."/>
            <person name="Daigneault M."/>
            <person name="Strauss J."/>
            <person name="Allen-Vercoe E."/>
            <person name="Walker B."/>
            <person name="Young S.K."/>
            <person name="Zeng Q."/>
            <person name="Gargeya S."/>
            <person name="Fitzgerald M."/>
            <person name="Haas B."/>
            <person name="Abouelleil A."/>
            <person name="Alvarado L."/>
            <person name="Arachchi H.M."/>
            <person name="Berlin A.M."/>
            <person name="Chapman S.B."/>
            <person name="Goldberg J."/>
            <person name="Griggs A."/>
            <person name="Gujja S."/>
            <person name="Hansen M."/>
            <person name="Howarth C."/>
            <person name="Imamovic A."/>
            <person name="Larimer J."/>
            <person name="McCowen C."/>
            <person name="Montmayeur A."/>
            <person name="Murphy C."/>
            <person name="Neiman D."/>
            <person name="Pearson M."/>
            <person name="Priest M."/>
            <person name="Roberts A."/>
            <person name="Saif S."/>
            <person name="Shea T."/>
            <person name="Sisk P."/>
            <person name="Sykes S."/>
            <person name="Wortman J."/>
            <person name="Nusbaum C."/>
            <person name="Birren B."/>
        </authorList>
    </citation>
    <scope>NUCLEOTIDE SEQUENCE [LARGE SCALE GENOMIC DNA]</scope>
    <source>
        <strain evidence="3 4">2_1_59BFAA</strain>
    </source>
</reference>
<dbReference type="Proteomes" id="UP000005835">
    <property type="component" value="Unassembled WGS sequence"/>
</dbReference>
<dbReference type="HOGENOM" id="CLU_036074_3_1_4"/>
<keyword evidence="2" id="KW-0472">Membrane</keyword>
<dbReference type="eggNOG" id="COG4235">
    <property type="taxonomic scope" value="Bacteria"/>
</dbReference>
<evidence type="ECO:0000313" key="3">
    <source>
        <dbReference type="EMBL" id="EKB31404.1"/>
    </source>
</evidence>
<keyword evidence="2" id="KW-0812">Transmembrane</keyword>
<dbReference type="Gene3D" id="1.25.40.10">
    <property type="entry name" value="Tetratricopeptide repeat domain"/>
    <property type="match status" value="1"/>
</dbReference>
<dbReference type="AlphaFoldDB" id="K1KI33"/>
<gene>
    <name evidence="3" type="ORF">HMPREF9465_01015</name>
</gene>
<dbReference type="InterPro" id="IPR051263">
    <property type="entry name" value="C-type_cytochrome_biogenesis"/>
</dbReference>
<sequence length="216" mass="23426">MNMLAALFAGAALLAGAVLAGYRMRTRGPAAAGKSVFLAGFAGVLLVSSLGVYATLGRWSDWDKAEVDHDVDYLLAAKLTDARRLVQMTPDSAYAQQQLALVSLEVGRYEDAVSAIDRSISIAGETPELLGIKVFAQYYRDGRQFAPETQAAVGRVFDMNPLEVRTRMLLGQDAFLNGRYAEAVVHWRMLLDAGAAPDKERALKTAIAKAEARMTR</sequence>
<protein>
    <submittedName>
        <fullName evidence="3">Uncharacterized protein</fullName>
    </submittedName>
</protein>